<organism evidence="2 3">
    <name type="scientific">Colletotrichum gloeosporioides</name>
    <name type="common">Anthracnose fungus</name>
    <name type="synonym">Glomerella cingulata</name>
    <dbReference type="NCBI Taxonomy" id="474922"/>
    <lineage>
        <taxon>Eukaryota</taxon>
        <taxon>Fungi</taxon>
        <taxon>Dikarya</taxon>
        <taxon>Ascomycota</taxon>
        <taxon>Pezizomycotina</taxon>
        <taxon>Sordariomycetes</taxon>
        <taxon>Hypocreomycetidae</taxon>
        <taxon>Glomerellales</taxon>
        <taxon>Glomerellaceae</taxon>
        <taxon>Colletotrichum</taxon>
        <taxon>Colletotrichum gloeosporioides species complex</taxon>
    </lineage>
</organism>
<dbReference type="Proteomes" id="UP000613401">
    <property type="component" value="Unassembled WGS sequence"/>
</dbReference>
<comment type="caution">
    <text evidence="2">The sequence shown here is derived from an EMBL/GenBank/DDBJ whole genome shotgun (WGS) entry which is preliminary data.</text>
</comment>
<evidence type="ECO:0000313" key="2">
    <source>
        <dbReference type="EMBL" id="KAF3808429.1"/>
    </source>
</evidence>
<keyword evidence="1" id="KW-0732">Signal</keyword>
<dbReference type="GeneID" id="69013436"/>
<accession>A0A8H4FPH8</accession>
<reference evidence="2" key="1">
    <citation type="journal article" date="2020" name="Phytopathology">
        <title>Genome sequence and comparative analysis of Colletotrichum gloeosporioides isolated from Liriodendron leaves.</title>
        <authorList>
            <person name="Fu F.F."/>
            <person name="Hao Z."/>
            <person name="Wang P."/>
            <person name="Lu Y."/>
            <person name="Xue L.J."/>
            <person name="Wei G."/>
            <person name="Tian Y."/>
            <person name="Baishi H."/>
            <person name="Xu H."/>
            <person name="Shi J."/>
            <person name="Cheng T."/>
            <person name="Wang G."/>
            <person name="Yi Y."/>
            <person name="Chen J."/>
        </authorList>
    </citation>
    <scope>NUCLEOTIDE SEQUENCE</scope>
    <source>
        <strain evidence="2">Lc1</strain>
    </source>
</reference>
<dbReference type="RefSeq" id="XP_045267588.1">
    <property type="nucleotide sequence ID" value="XM_045406296.1"/>
</dbReference>
<sequence length="114" mass="12050">MFIFPILPLLVVGLSTTALGDKHRLCACTNTEGNAIDDTLTSTATDNKGSFVISLKVWTADEGAPLAGKYAHTIDGCFLGSRSCDDSFIGGDEMNGLCGGHSTYFTPTKGDYTF</sequence>
<keyword evidence="3" id="KW-1185">Reference proteome</keyword>
<reference evidence="2" key="2">
    <citation type="submission" date="2020-03" db="EMBL/GenBank/DDBJ databases">
        <authorList>
            <person name="Fu F.-F."/>
            <person name="Chen J."/>
        </authorList>
    </citation>
    <scope>NUCLEOTIDE SEQUENCE</scope>
    <source>
        <strain evidence="2">Lc1</strain>
    </source>
</reference>
<dbReference type="AlphaFoldDB" id="A0A8H4FPH8"/>
<dbReference type="EMBL" id="WVTB01000019">
    <property type="protein sequence ID" value="KAF3808429.1"/>
    <property type="molecule type" value="Genomic_DNA"/>
</dbReference>
<protein>
    <submittedName>
        <fullName evidence="2">Uncharacterized protein</fullName>
    </submittedName>
</protein>
<name>A0A8H4FPH8_COLGL</name>
<evidence type="ECO:0000256" key="1">
    <source>
        <dbReference type="SAM" id="SignalP"/>
    </source>
</evidence>
<feature type="chain" id="PRO_5034227752" evidence="1">
    <location>
        <begin position="21"/>
        <end position="114"/>
    </location>
</feature>
<evidence type="ECO:0000313" key="3">
    <source>
        <dbReference type="Proteomes" id="UP000613401"/>
    </source>
</evidence>
<proteinExistence type="predicted"/>
<feature type="signal peptide" evidence="1">
    <location>
        <begin position="1"/>
        <end position="20"/>
    </location>
</feature>
<gene>
    <name evidence="2" type="ORF">GCG54_00006287</name>
</gene>